<accession>A0A9D2TD58</accession>
<dbReference type="CDD" id="cd09911">
    <property type="entry name" value="Lin0431_like"/>
    <property type="match status" value="1"/>
</dbReference>
<dbReference type="Pfam" id="PF07009">
    <property type="entry name" value="NusG_II"/>
    <property type="match status" value="1"/>
</dbReference>
<organism evidence="1 2">
    <name type="scientific">Candidatus Blautia merdavium</name>
    <dbReference type="NCBI Taxonomy" id="2838494"/>
    <lineage>
        <taxon>Bacteria</taxon>
        <taxon>Bacillati</taxon>
        <taxon>Bacillota</taxon>
        <taxon>Clostridia</taxon>
        <taxon>Lachnospirales</taxon>
        <taxon>Lachnospiraceae</taxon>
        <taxon>Blautia</taxon>
    </lineage>
</organism>
<gene>
    <name evidence="1" type="ORF">H9753_11055</name>
</gene>
<name>A0A9D2TD58_9FIRM</name>
<sequence length="122" mass="13343">MKKKDLILAGAVLAAAFLCWLVPRALGIFGSTPDAQLVITVNKAEYGRYDLSKDQVIRIGETNVCEIRDGEVNMIEADCPDKLCMHQGPAKEQGQTIVCLPNQVILEIVGNAQEDQIDSMVQ</sequence>
<dbReference type="AlphaFoldDB" id="A0A9D2TD58"/>
<evidence type="ECO:0000313" key="1">
    <source>
        <dbReference type="EMBL" id="HJC64137.1"/>
    </source>
</evidence>
<dbReference type="Proteomes" id="UP000823886">
    <property type="component" value="Unassembled WGS sequence"/>
</dbReference>
<reference evidence="1" key="1">
    <citation type="journal article" date="2021" name="PeerJ">
        <title>Extensive microbial diversity within the chicken gut microbiome revealed by metagenomics and culture.</title>
        <authorList>
            <person name="Gilroy R."/>
            <person name="Ravi A."/>
            <person name="Getino M."/>
            <person name="Pursley I."/>
            <person name="Horton D.L."/>
            <person name="Alikhan N.F."/>
            <person name="Baker D."/>
            <person name="Gharbi K."/>
            <person name="Hall N."/>
            <person name="Watson M."/>
            <person name="Adriaenssens E.M."/>
            <person name="Foster-Nyarko E."/>
            <person name="Jarju S."/>
            <person name="Secka A."/>
            <person name="Antonio M."/>
            <person name="Oren A."/>
            <person name="Chaudhuri R.R."/>
            <person name="La Ragione R."/>
            <person name="Hildebrand F."/>
            <person name="Pallen M.J."/>
        </authorList>
    </citation>
    <scope>NUCLEOTIDE SEQUENCE</scope>
    <source>
        <strain evidence="1">ChiBcec2-3848</strain>
    </source>
</reference>
<proteinExistence type="predicted"/>
<comment type="caution">
    <text evidence="1">The sequence shown here is derived from an EMBL/GenBank/DDBJ whole genome shotgun (WGS) entry which is preliminary data.</text>
</comment>
<evidence type="ECO:0000313" key="2">
    <source>
        <dbReference type="Proteomes" id="UP000823886"/>
    </source>
</evidence>
<dbReference type="EMBL" id="DWVZ01000150">
    <property type="protein sequence ID" value="HJC64137.1"/>
    <property type="molecule type" value="Genomic_DNA"/>
</dbReference>
<protein>
    <submittedName>
        <fullName evidence="1">NusG domain II-containing protein</fullName>
    </submittedName>
</protein>
<dbReference type="InterPro" id="IPR038690">
    <property type="entry name" value="NusG_2_sf"/>
</dbReference>
<reference evidence="1" key="2">
    <citation type="submission" date="2021-04" db="EMBL/GenBank/DDBJ databases">
        <authorList>
            <person name="Gilroy R."/>
        </authorList>
    </citation>
    <scope>NUCLEOTIDE SEQUENCE</scope>
    <source>
        <strain evidence="1">ChiBcec2-3848</strain>
    </source>
</reference>
<dbReference type="Gene3D" id="2.60.320.10">
    <property type="entry name" value="N-utilization substance G protein NusG, insert domain"/>
    <property type="match status" value="1"/>
</dbReference>